<protein>
    <submittedName>
        <fullName evidence="1">Uncharacterized protein</fullName>
    </submittedName>
</protein>
<gene>
    <name evidence="1" type="ORF">J3R30DRAFT_2131082</name>
</gene>
<sequence length="375" mass="42507">MGGSAFNVLLANSFPRIPSPVYQALKARLTPVLQQFYINVAVPAEAPEKIDHGDLDFVVCNPRESTSYALAAQSVNVPHELVKAALGASHCILEEGNRTSNFAVAVDQGAWRHLGCAEQEEKSRQAADMRDIFYQIDVRVCEDENEWERVVYFHSYGDLGMIQGLVASNVGLVLGANGLKFRHPPHPTLTLSQDFSIISRFFGWSYERQRAGFKTREEAFKWVAESRFFDPRCFQTRGEGIRKVKAQRTMYSDFVAWVHELSAKSGVTSVDLQELHRRRERVREEALVEFGRQDEVETYLREFEGRKKLKNSFNGTVVNAWIGSNGNWRKVKTIMNMVREQHGGEEGILQILMTEGDDGLKQRVISVSDKFAIAE</sequence>
<evidence type="ECO:0000313" key="2">
    <source>
        <dbReference type="Proteomes" id="UP001150266"/>
    </source>
</evidence>
<reference evidence="1" key="1">
    <citation type="submission" date="2022-08" db="EMBL/GenBank/DDBJ databases">
        <title>A Global Phylogenomic Analysis of the Shiitake Genus Lentinula.</title>
        <authorList>
            <consortium name="DOE Joint Genome Institute"/>
            <person name="Sierra-Patev S."/>
            <person name="Min B."/>
            <person name="Naranjo-Ortiz M."/>
            <person name="Looney B."/>
            <person name="Konkel Z."/>
            <person name="Slot J.C."/>
            <person name="Sakamoto Y."/>
            <person name="Steenwyk J.L."/>
            <person name="Rokas A."/>
            <person name="Carro J."/>
            <person name="Camarero S."/>
            <person name="Ferreira P."/>
            <person name="Molpeceres G."/>
            <person name="Ruiz-Duenas F.J."/>
            <person name="Serrano A."/>
            <person name="Henrissat B."/>
            <person name="Drula E."/>
            <person name="Hughes K.W."/>
            <person name="Mata J.L."/>
            <person name="Ishikawa N.K."/>
            <person name="Vargas-Isla R."/>
            <person name="Ushijima S."/>
            <person name="Smith C.A."/>
            <person name="Ahrendt S."/>
            <person name="Andreopoulos W."/>
            <person name="He G."/>
            <person name="Labutti K."/>
            <person name="Lipzen A."/>
            <person name="Ng V."/>
            <person name="Riley R."/>
            <person name="Sandor L."/>
            <person name="Barry K."/>
            <person name="Martinez A.T."/>
            <person name="Xiao Y."/>
            <person name="Gibbons J.G."/>
            <person name="Terashima K."/>
            <person name="Grigoriev I.V."/>
            <person name="Hibbett D.S."/>
        </authorList>
    </citation>
    <scope>NUCLEOTIDE SEQUENCE</scope>
    <source>
        <strain evidence="1">JLM2183</strain>
    </source>
</reference>
<name>A0A9W9AHR1_9AGAR</name>
<evidence type="ECO:0000313" key="1">
    <source>
        <dbReference type="EMBL" id="KAJ4482143.1"/>
    </source>
</evidence>
<dbReference type="OrthoDB" id="4708870at2759"/>
<organism evidence="1 2">
    <name type="scientific">Lentinula aciculospora</name>
    <dbReference type="NCBI Taxonomy" id="153920"/>
    <lineage>
        <taxon>Eukaryota</taxon>
        <taxon>Fungi</taxon>
        <taxon>Dikarya</taxon>
        <taxon>Basidiomycota</taxon>
        <taxon>Agaricomycotina</taxon>
        <taxon>Agaricomycetes</taxon>
        <taxon>Agaricomycetidae</taxon>
        <taxon>Agaricales</taxon>
        <taxon>Marasmiineae</taxon>
        <taxon>Omphalotaceae</taxon>
        <taxon>Lentinula</taxon>
    </lineage>
</organism>
<accession>A0A9W9AHR1</accession>
<comment type="caution">
    <text evidence="1">The sequence shown here is derived from an EMBL/GenBank/DDBJ whole genome shotgun (WGS) entry which is preliminary data.</text>
</comment>
<dbReference type="Proteomes" id="UP001150266">
    <property type="component" value="Unassembled WGS sequence"/>
</dbReference>
<proteinExistence type="predicted"/>
<dbReference type="AlphaFoldDB" id="A0A9W9AHR1"/>
<dbReference type="EMBL" id="JAOTPV010000005">
    <property type="protein sequence ID" value="KAJ4482143.1"/>
    <property type="molecule type" value="Genomic_DNA"/>
</dbReference>
<keyword evidence="2" id="KW-1185">Reference proteome</keyword>